<evidence type="ECO:0000313" key="2">
    <source>
        <dbReference type="EMBL" id="PAU81206.1"/>
    </source>
</evidence>
<feature type="domain" description="Glycosyltransferase subfamily 4-like N-terminal" evidence="1">
    <location>
        <begin position="79"/>
        <end position="196"/>
    </location>
</feature>
<reference evidence="2 3" key="1">
    <citation type="submission" date="2017-08" db="EMBL/GenBank/DDBJ databases">
        <title>Halovibrio sewagensis sp. nov., isolated from wastewater of high salinity.</title>
        <authorList>
            <person name="Dong X."/>
            <person name="Zhang G."/>
        </authorList>
    </citation>
    <scope>NUCLEOTIDE SEQUENCE [LARGE SCALE GENOMIC DNA]</scope>
    <source>
        <strain evidence="2 3">YL5-2</strain>
    </source>
</reference>
<dbReference type="SUPFAM" id="SSF53756">
    <property type="entry name" value="UDP-Glycosyltransferase/glycogen phosphorylase"/>
    <property type="match status" value="1"/>
</dbReference>
<dbReference type="Proteomes" id="UP000218896">
    <property type="component" value="Unassembled WGS sequence"/>
</dbReference>
<gene>
    <name evidence="2" type="ORF">CK501_06505</name>
</gene>
<keyword evidence="3" id="KW-1185">Reference proteome</keyword>
<dbReference type="CDD" id="cd03801">
    <property type="entry name" value="GT4_PimA-like"/>
    <property type="match status" value="1"/>
</dbReference>
<dbReference type="Gene3D" id="3.40.50.2000">
    <property type="entry name" value="Glycogen Phosphorylase B"/>
    <property type="match status" value="2"/>
</dbReference>
<comment type="caution">
    <text evidence="2">The sequence shown here is derived from an EMBL/GenBank/DDBJ whole genome shotgun (WGS) entry which is preliminary data.</text>
</comment>
<name>A0A2A2F6Z4_9GAMM</name>
<organism evidence="2 3">
    <name type="scientific">Halovibrio salipaludis</name>
    <dbReference type="NCBI Taxonomy" id="2032626"/>
    <lineage>
        <taxon>Bacteria</taxon>
        <taxon>Pseudomonadati</taxon>
        <taxon>Pseudomonadota</taxon>
        <taxon>Gammaproteobacteria</taxon>
        <taxon>Oceanospirillales</taxon>
        <taxon>Halomonadaceae</taxon>
        <taxon>Halovibrio</taxon>
    </lineage>
</organism>
<dbReference type="PANTHER" id="PTHR12526">
    <property type="entry name" value="GLYCOSYLTRANSFERASE"/>
    <property type="match status" value="1"/>
</dbReference>
<dbReference type="EMBL" id="NSKD01000002">
    <property type="protein sequence ID" value="PAU81206.1"/>
    <property type="molecule type" value="Genomic_DNA"/>
</dbReference>
<dbReference type="Pfam" id="PF13692">
    <property type="entry name" value="Glyco_trans_1_4"/>
    <property type="match status" value="1"/>
</dbReference>
<accession>A0A2A2F6Z4</accession>
<dbReference type="AlphaFoldDB" id="A0A2A2F6Z4"/>
<protein>
    <recommendedName>
        <fullName evidence="1">Glycosyltransferase subfamily 4-like N-terminal domain-containing protein</fullName>
    </recommendedName>
</protein>
<evidence type="ECO:0000259" key="1">
    <source>
        <dbReference type="Pfam" id="PF13439"/>
    </source>
</evidence>
<sequence>MSRHRKRFTHWPESCRTARDSISMQILMTALQPGGGIRTFFRYIYGQPCFSDCTFTLIAPDQGLSAYLSEFLPEGRIKVVEAESSNLAFVRQVRRAHQTGNYDLIHSHGFSAGLLTEISLGLGGRTPHLMTAHDVFLHAQFQGASNRIRHWVMARLFARMTGIHAVTEDAAENFRTFFPKVSPSRIHGILHGVDAEYFRDGTPRNLREEFGIAPDTPIIGFFGRFMNQKGFRLLVDAMADIREQNLLEPLPHVITFGWGAFIREDYDYLREKGLGDLFHQAEQTNDMAAALKGVDVVAMPSRWEACGLLAMEAMAAGVPIVGSDCVGLREILAGSPAQTIHTGDSRSLRDALIRELEDLPSRTTAFEAYQSKAVERFAIDRPAKAIRSLYQDLERVKP</sequence>
<proteinExistence type="predicted"/>
<dbReference type="Pfam" id="PF13439">
    <property type="entry name" value="Glyco_transf_4"/>
    <property type="match status" value="1"/>
</dbReference>
<evidence type="ECO:0000313" key="3">
    <source>
        <dbReference type="Proteomes" id="UP000218896"/>
    </source>
</evidence>
<dbReference type="InterPro" id="IPR028098">
    <property type="entry name" value="Glyco_trans_4-like_N"/>
</dbReference>
<dbReference type="GO" id="GO:0016757">
    <property type="term" value="F:glycosyltransferase activity"/>
    <property type="evidence" value="ECO:0007669"/>
    <property type="project" value="UniProtKB-ARBA"/>
</dbReference>